<accession>A0AAN6MZW5</accession>
<name>A0AAN6MZW5_9PEZI</name>
<protein>
    <submittedName>
        <fullName evidence="1">Uncharacterized protein</fullName>
    </submittedName>
</protein>
<dbReference type="Proteomes" id="UP001303473">
    <property type="component" value="Unassembled WGS sequence"/>
</dbReference>
<dbReference type="AlphaFoldDB" id="A0AAN6MZW5"/>
<comment type="caution">
    <text evidence="1">The sequence shown here is derived from an EMBL/GenBank/DDBJ whole genome shotgun (WGS) entry which is preliminary data.</text>
</comment>
<proteinExistence type="predicted"/>
<keyword evidence="2" id="KW-1185">Reference proteome</keyword>
<dbReference type="EMBL" id="MU853879">
    <property type="protein sequence ID" value="KAK3936586.1"/>
    <property type="molecule type" value="Genomic_DNA"/>
</dbReference>
<gene>
    <name evidence="1" type="ORF">QBC46DRAFT_411975</name>
</gene>
<organism evidence="1 2">
    <name type="scientific">Diplogelasinospora grovesii</name>
    <dbReference type="NCBI Taxonomy" id="303347"/>
    <lineage>
        <taxon>Eukaryota</taxon>
        <taxon>Fungi</taxon>
        <taxon>Dikarya</taxon>
        <taxon>Ascomycota</taxon>
        <taxon>Pezizomycotina</taxon>
        <taxon>Sordariomycetes</taxon>
        <taxon>Sordariomycetidae</taxon>
        <taxon>Sordariales</taxon>
        <taxon>Diplogelasinosporaceae</taxon>
        <taxon>Diplogelasinospora</taxon>
    </lineage>
</organism>
<evidence type="ECO:0000313" key="2">
    <source>
        <dbReference type="Proteomes" id="UP001303473"/>
    </source>
</evidence>
<sequence length="186" mass="20651">MSPNLVCHERPARHKCAIESWCAMRLRGEIERPLAVQTSTDLKAVQMWGNGDPEVRAVGRSATKTASLLYCRPGFNNIGMMYVVLPCVDLGSDCFLQDMQCGDDINEPWQFQDDKFDFIHIRAMTGSVPDWVEFQDNSARFRHPKPGGFVEQVELSGQAMSDDGTLAQDSALVMGEKTGKTFAASD</sequence>
<evidence type="ECO:0000313" key="1">
    <source>
        <dbReference type="EMBL" id="KAK3936586.1"/>
    </source>
</evidence>
<reference evidence="2" key="1">
    <citation type="journal article" date="2023" name="Mol. Phylogenet. Evol.">
        <title>Genome-scale phylogeny and comparative genomics of the fungal order Sordariales.</title>
        <authorList>
            <person name="Hensen N."/>
            <person name="Bonometti L."/>
            <person name="Westerberg I."/>
            <person name="Brannstrom I.O."/>
            <person name="Guillou S."/>
            <person name="Cros-Aarteil S."/>
            <person name="Calhoun S."/>
            <person name="Haridas S."/>
            <person name="Kuo A."/>
            <person name="Mondo S."/>
            <person name="Pangilinan J."/>
            <person name="Riley R."/>
            <person name="LaButti K."/>
            <person name="Andreopoulos B."/>
            <person name="Lipzen A."/>
            <person name="Chen C."/>
            <person name="Yan M."/>
            <person name="Daum C."/>
            <person name="Ng V."/>
            <person name="Clum A."/>
            <person name="Steindorff A."/>
            <person name="Ohm R.A."/>
            <person name="Martin F."/>
            <person name="Silar P."/>
            <person name="Natvig D.O."/>
            <person name="Lalanne C."/>
            <person name="Gautier V."/>
            <person name="Ament-Velasquez S.L."/>
            <person name="Kruys A."/>
            <person name="Hutchinson M.I."/>
            <person name="Powell A.J."/>
            <person name="Barry K."/>
            <person name="Miller A.N."/>
            <person name="Grigoriev I.V."/>
            <person name="Debuchy R."/>
            <person name="Gladieux P."/>
            <person name="Hiltunen Thoren M."/>
            <person name="Johannesson H."/>
        </authorList>
    </citation>
    <scope>NUCLEOTIDE SEQUENCE [LARGE SCALE GENOMIC DNA]</scope>
    <source>
        <strain evidence="2">CBS 340.73</strain>
    </source>
</reference>